<comment type="caution">
    <text evidence="3">The sequence shown here is derived from an EMBL/GenBank/DDBJ whole genome shotgun (WGS) entry which is preliminary data.</text>
</comment>
<accession>A0ABQ5R6L1</accession>
<dbReference type="SUPFAM" id="SSF49384">
    <property type="entry name" value="Carbohydrate-binding domain"/>
    <property type="match status" value="1"/>
</dbReference>
<proteinExistence type="predicted"/>
<evidence type="ECO:0000313" key="3">
    <source>
        <dbReference type="EMBL" id="GLI02213.1"/>
    </source>
</evidence>
<dbReference type="SMART" id="SM00637">
    <property type="entry name" value="CBD_II"/>
    <property type="match status" value="1"/>
</dbReference>
<reference evidence="3" key="1">
    <citation type="submission" date="2022-12" db="EMBL/GenBank/DDBJ databases">
        <title>New Phytohabitans aurantiacus sp. RD004123 nov., an actinomycete isolated from soil.</title>
        <authorList>
            <person name="Triningsih D.W."/>
            <person name="Harunari E."/>
            <person name="Igarashi Y."/>
        </authorList>
    </citation>
    <scope>NUCLEOTIDE SEQUENCE</scope>
    <source>
        <strain evidence="3">RD004123</strain>
    </source>
</reference>
<dbReference type="InterPro" id="IPR008965">
    <property type="entry name" value="CBM2/CBM3_carb-bd_dom_sf"/>
</dbReference>
<dbReference type="Gene3D" id="2.60.40.290">
    <property type="match status" value="1"/>
</dbReference>
<protein>
    <recommendedName>
        <fullName evidence="2">CBM2 domain-containing protein</fullName>
    </recommendedName>
</protein>
<keyword evidence="4" id="KW-1185">Reference proteome</keyword>
<evidence type="ECO:0000256" key="1">
    <source>
        <dbReference type="SAM" id="SignalP"/>
    </source>
</evidence>
<dbReference type="EMBL" id="BSDI01000056">
    <property type="protein sequence ID" value="GLI02213.1"/>
    <property type="molecule type" value="Genomic_DNA"/>
</dbReference>
<dbReference type="Pfam" id="PF00553">
    <property type="entry name" value="CBM_2"/>
    <property type="match status" value="1"/>
</dbReference>
<feature type="domain" description="CBM2" evidence="2">
    <location>
        <begin position="47"/>
        <end position="135"/>
    </location>
</feature>
<dbReference type="Proteomes" id="UP001144280">
    <property type="component" value="Unassembled WGS sequence"/>
</dbReference>
<organism evidence="3 4">
    <name type="scientific">Phytohabitans aurantiacus</name>
    <dbReference type="NCBI Taxonomy" id="3016789"/>
    <lineage>
        <taxon>Bacteria</taxon>
        <taxon>Bacillati</taxon>
        <taxon>Actinomycetota</taxon>
        <taxon>Actinomycetes</taxon>
        <taxon>Micromonosporales</taxon>
        <taxon>Micromonosporaceae</taxon>
    </lineage>
</organism>
<name>A0ABQ5R6L1_9ACTN</name>
<dbReference type="RefSeq" id="WP_281903708.1">
    <property type="nucleotide sequence ID" value="NZ_BSDI01000056.1"/>
</dbReference>
<evidence type="ECO:0000313" key="4">
    <source>
        <dbReference type="Proteomes" id="UP001144280"/>
    </source>
</evidence>
<dbReference type="InterPro" id="IPR001919">
    <property type="entry name" value="CBD2"/>
</dbReference>
<evidence type="ECO:0000259" key="2">
    <source>
        <dbReference type="SMART" id="SM00637"/>
    </source>
</evidence>
<keyword evidence="1" id="KW-0732">Signal</keyword>
<gene>
    <name evidence="3" type="ORF">Pa4123_74910</name>
</gene>
<sequence length="145" mass="15494">MHNSAKRWRSRLAALAGLMAALVGATTLVAPAAAYADTATLSRRPLGSASYVLVFAITNDTSAPLTSWRMEFDLPPGEVVQGLFSFSIRVTKVGQHFILENAHSEYMAPGGAVHYGIPILGQSWPQNCHTRGTPCVIQAGTNANR</sequence>
<dbReference type="InterPro" id="IPR012291">
    <property type="entry name" value="CBM2_carb-bd_dom_sf"/>
</dbReference>
<feature type="chain" id="PRO_5045123026" description="CBM2 domain-containing protein" evidence="1">
    <location>
        <begin position="37"/>
        <end position="145"/>
    </location>
</feature>
<feature type="signal peptide" evidence="1">
    <location>
        <begin position="1"/>
        <end position="36"/>
    </location>
</feature>